<keyword evidence="3" id="KW-1185">Reference proteome</keyword>
<evidence type="ECO:0000313" key="2">
    <source>
        <dbReference type="EMBL" id="TWW74455.1"/>
    </source>
</evidence>
<protein>
    <submittedName>
        <fullName evidence="2">Transposon TX1 uncharacterized 149 kDa protein ORF 2</fullName>
    </submittedName>
</protein>
<gene>
    <name evidence="2" type="ORF">D4764_14G0004580</name>
</gene>
<name>A0A5C6P512_9TELE</name>
<sequence length="350" mass="39693">MEPHPVSQQVLRQLVHSHGLVDVQRKKDFTCLRQWWDHGKVQIKLLCQRHTLNVTRYITRSIGALETEIVELEQFCASRGDRGCLETLKTKKMALANLLDIKYKIQDIAEMDTPSTFFFGLERKRGQSKVIHSLLSEEGLELTEPEWIRRRAVDFYSSLFRSEYKEDNELFEEYCSGLPQVPEEANGQLACPLSAVIALLPKKGNLQDIRNWRPIFLLCSDYKILSKALAIRLREAMEHVVHRDQMYCVPGVLPQVRRITAETGEGMLQRKAGNSGLSSTPGHSTADDDPPLLGSTRLLAASSLAKFRVSSHLVSSYVHSPLRPFVVSSSPLNTYLKVITQSSKRVLVEH</sequence>
<evidence type="ECO:0000313" key="3">
    <source>
        <dbReference type="Proteomes" id="UP000324091"/>
    </source>
</evidence>
<proteinExistence type="predicted"/>
<feature type="region of interest" description="Disordered" evidence="1">
    <location>
        <begin position="267"/>
        <end position="291"/>
    </location>
</feature>
<organism evidence="2 3">
    <name type="scientific">Takifugu flavidus</name>
    <name type="common">sansaifugu</name>
    <dbReference type="NCBI Taxonomy" id="433684"/>
    <lineage>
        <taxon>Eukaryota</taxon>
        <taxon>Metazoa</taxon>
        <taxon>Chordata</taxon>
        <taxon>Craniata</taxon>
        <taxon>Vertebrata</taxon>
        <taxon>Euteleostomi</taxon>
        <taxon>Actinopterygii</taxon>
        <taxon>Neopterygii</taxon>
        <taxon>Teleostei</taxon>
        <taxon>Neoteleostei</taxon>
        <taxon>Acanthomorphata</taxon>
        <taxon>Eupercaria</taxon>
        <taxon>Tetraodontiformes</taxon>
        <taxon>Tetradontoidea</taxon>
        <taxon>Tetraodontidae</taxon>
        <taxon>Takifugu</taxon>
    </lineage>
</organism>
<dbReference type="EMBL" id="RHFK02000006">
    <property type="protein sequence ID" value="TWW74455.1"/>
    <property type="molecule type" value="Genomic_DNA"/>
</dbReference>
<evidence type="ECO:0000256" key="1">
    <source>
        <dbReference type="SAM" id="MobiDB-lite"/>
    </source>
</evidence>
<dbReference type="AlphaFoldDB" id="A0A5C6P512"/>
<reference evidence="2 3" key="1">
    <citation type="submission" date="2019-04" db="EMBL/GenBank/DDBJ databases">
        <title>Chromosome genome assembly for Takifugu flavidus.</title>
        <authorList>
            <person name="Xiao S."/>
        </authorList>
    </citation>
    <scope>NUCLEOTIDE SEQUENCE [LARGE SCALE GENOMIC DNA]</scope>
    <source>
        <strain evidence="2">HTHZ2018</strain>
        <tissue evidence="2">Muscle</tissue>
    </source>
</reference>
<comment type="caution">
    <text evidence="2">The sequence shown here is derived from an EMBL/GenBank/DDBJ whole genome shotgun (WGS) entry which is preliminary data.</text>
</comment>
<accession>A0A5C6P512</accession>
<dbReference type="Proteomes" id="UP000324091">
    <property type="component" value="Chromosome 14"/>
</dbReference>